<protein>
    <submittedName>
        <fullName evidence="4 5">WG repeat-containing protein</fullName>
    </submittedName>
</protein>
<evidence type="ECO:0000313" key="2">
    <source>
        <dbReference type="EMBL" id="VDN49804.1"/>
    </source>
</evidence>
<proteinExistence type="predicted"/>
<keyword evidence="3" id="KW-1185">Reference proteome</keyword>
<evidence type="ECO:0000313" key="1">
    <source>
        <dbReference type="EMBL" id="VDK71371.1"/>
    </source>
</evidence>
<evidence type="ECO:0000313" key="5">
    <source>
        <dbReference type="WBParaSite" id="GPUH_0002703601-mRNA-1"/>
    </source>
</evidence>
<dbReference type="EMBL" id="UYRT01030351">
    <property type="protein sequence ID" value="VDK71371.1"/>
    <property type="molecule type" value="Genomic_DNA"/>
</dbReference>
<reference evidence="4 5" key="1">
    <citation type="submission" date="2016-06" db="UniProtKB">
        <authorList>
            <consortium name="WormBaseParasite"/>
        </authorList>
    </citation>
    <scope>IDENTIFICATION</scope>
</reference>
<accession>A0A183F1B5</accession>
<sequence>MYAVDREGYWYVQDATGNFVLQPSYHQYGHTPHTSLFPLDSQGRFTLPMNARGEKAFPVDANNLPIFPYDTTTHMPTFPVDENGHPVFP</sequence>
<gene>
    <name evidence="2" type="ORF">GPUH_LOCUS27006</name>
    <name evidence="1" type="ORF">GPUH_LOCUS9362</name>
</gene>
<evidence type="ECO:0000313" key="3">
    <source>
        <dbReference type="Proteomes" id="UP000271098"/>
    </source>
</evidence>
<dbReference type="OrthoDB" id="5874237at2759"/>
<dbReference type="AlphaFoldDB" id="A0A183F1B5"/>
<name>A0A183F1B5_9BILA</name>
<dbReference type="WBParaSite" id="GPUH_0000937301-mRNA-1">
    <property type="protein sequence ID" value="GPUH_0000937301-mRNA-1"/>
    <property type="gene ID" value="GPUH_0000937301"/>
</dbReference>
<organism evidence="5">
    <name type="scientific">Gongylonema pulchrum</name>
    <dbReference type="NCBI Taxonomy" id="637853"/>
    <lineage>
        <taxon>Eukaryota</taxon>
        <taxon>Metazoa</taxon>
        <taxon>Ecdysozoa</taxon>
        <taxon>Nematoda</taxon>
        <taxon>Chromadorea</taxon>
        <taxon>Rhabditida</taxon>
        <taxon>Spirurina</taxon>
        <taxon>Spiruromorpha</taxon>
        <taxon>Spiruroidea</taxon>
        <taxon>Gongylonematidae</taxon>
        <taxon>Gongylonema</taxon>
    </lineage>
</organism>
<evidence type="ECO:0000313" key="4">
    <source>
        <dbReference type="WBParaSite" id="GPUH_0000937301-mRNA-1"/>
    </source>
</evidence>
<dbReference type="EMBL" id="UYRT01117087">
    <property type="protein sequence ID" value="VDN49804.1"/>
    <property type="molecule type" value="Genomic_DNA"/>
</dbReference>
<dbReference type="Proteomes" id="UP000271098">
    <property type="component" value="Unassembled WGS sequence"/>
</dbReference>
<reference evidence="1 3" key="2">
    <citation type="submission" date="2018-11" db="EMBL/GenBank/DDBJ databases">
        <authorList>
            <consortium name="Pathogen Informatics"/>
        </authorList>
    </citation>
    <scope>NUCLEOTIDE SEQUENCE [LARGE SCALE GENOMIC DNA]</scope>
</reference>
<dbReference type="WBParaSite" id="GPUH_0002703601-mRNA-1">
    <property type="protein sequence ID" value="GPUH_0002703601-mRNA-1"/>
    <property type="gene ID" value="GPUH_0002703601"/>
</dbReference>